<dbReference type="InterPro" id="IPR036249">
    <property type="entry name" value="Thioredoxin-like_sf"/>
</dbReference>
<proteinExistence type="predicted"/>
<reference evidence="2 3" key="1">
    <citation type="submission" date="2017-09" db="EMBL/GenBank/DDBJ databases">
        <title>Genome sequencing of Besnoitia besnoiti strain Bb-Ger1.</title>
        <authorList>
            <person name="Schares G."/>
            <person name="Venepally P."/>
            <person name="Lorenzi H.A."/>
        </authorList>
    </citation>
    <scope>NUCLEOTIDE SEQUENCE [LARGE SCALE GENOMIC DNA]</scope>
    <source>
        <strain evidence="2 3">Bb-Ger1</strain>
    </source>
</reference>
<accession>A0A2A9M890</accession>
<dbReference type="GO" id="GO:0030178">
    <property type="term" value="P:negative regulation of Wnt signaling pathway"/>
    <property type="evidence" value="ECO:0007669"/>
    <property type="project" value="TreeGrafter"/>
</dbReference>
<dbReference type="Proteomes" id="UP000224006">
    <property type="component" value="Chromosome XI"/>
</dbReference>
<dbReference type="GO" id="GO:0004791">
    <property type="term" value="F:thioredoxin-disulfide reductase (NADPH) activity"/>
    <property type="evidence" value="ECO:0007669"/>
    <property type="project" value="TreeGrafter"/>
</dbReference>
<name>A0A2A9M890_BESBE</name>
<dbReference type="OrthoDB" id="331683at2759"/>
<organism evidence="2 3">
    <name type="scientific">Besnoitia besnoiti</name>
    <name type="common">Apicomplexan protozoan</name>
    <dbReference type="NCBI Taxonomy" id="94643"/>
    <lineage>
        <taxon>Eukaryota</taxon>
        <taxon>Sar</taxon>
        <taxon>Alveolata</taxon>
        <taxon>Apicomplexa</taxon>
        <taxon>Conoidasida</taxon>
        <taxon>Coccidia</taxon>
        <taxon>Eucoccidiorida</taxon>
        <taxon>Eimeriorina</taxon>
        <taxon>Sarcocystidae</taxon>
        <taxon>Besnoitia</taxon>
    </lineage>
</organism>
<dbReference type="AlphaFoldDB" id="A0A2A9M890"/>
<dbReference type="SUPFAM" id="SSF52833">
    <property type="entry name" value="Thioredoxin-like"/>
    <property type="match status" value="1"/>
</dbReference>
<dbReference type="VEuPathDB" id="ToxoDB:BESB_020770"/>
<dbReference type="InterPro" id="IPR013766">
    <property type="entry name" value="Thioredoxin_domain"/>
</dbReference>
<dbReference type="GO" id="GO:0005634">
    <property type="term" value="C:nucleus"/>
    <property type="evidence" value="ECO:0007669"/>
    <property type="project" value="TreeGrafter"/>
</dbReference>
<dbReference type="PANTHER" id="PTHR46472:SF1">
    <property type="entry name" value="NUCLEOREDOXIN"/>
    <property type="match status" value="1"/>
</dbReference>
<evidence type="ECO:0000313" key="3">
    <source>
        <dbReference type="Proteomes" id="UP000224006"/>
    </source>
</evidence>
<protein>
    <submittedName>
        <fullName evidence="2">Putative thioredoxin family redox-active protein</fullName>
    </submittedName>
</protein>
<evidence type="ECO:0000259" key="1">
    <source>
        <dbReference type="PROSITE" id="PS51352"/>
    </source>
</evidence>
<evidence type="ECO:0000313" key="2">
    <source>
        <dbReference type="EMBL" id="PFH32136.1"/>
    </source>
</evidence>
<keyword evidence="3" id="KW-1185">Reference proteome</keyword>
<dbReference type="Pfam" id="PF13905">
    <property type="entry name" value="Thioredoxin_8"/>
    <property type="match status" value="1"/>
</dbReference>
<dbReference type="PROSITE" id="PS51352">
    <property type="entry name" value="THIOREDOXIN_2"/>
    <property type="match status" value="1"/>
</dbReference>
<feature type="domain" description="Thioredoxin" evidence="1">
    <location>
        <begin position="38"/>
        <end position="192"/>
    </location>
</feature>
<dbReference type="RefSeq" id="XP_029216145.1">
    <property type="nucleotide sequence ID" value="XM_029360786.1"/>
</dbReference>
<dbReference type="InterPro" id="IPR012336">
    <property type="entry name" value="Thioredoxin-like_fold"/>
</dbReference>
<dbReference type="Gene3D" id="3.40.30.10">
    <property type="entry name" value="Glutaredoxin"/>
    <property type="match status" value="1"/>
</dbReference>
<dbReference type="GO" id="GO:0031397">
    <property type="term" value="P:negative regulation of protein ubiquitination"/>
    <property type="evidence" value="ECO:0007669"/>
    <property type="project" value="TreeGrafter"/>
</dbReference>
<gene>
    <name evidence="2" type="ORF">BESB_020770</name>
</gene>
<dbReference type="EMBL" id="NWUJ01000012">
    <property type="protein sequence ID" value="PFH32136.1"/>
    <property type="molecule type" value="Genomic_DNA"/>
</dbReference>
<dbReference type="GeneID" id="40307138"/>
<comment type="caution">
    <text evidence="2">The sequence shown here is derived from an EMBL/GenBank/DDBJ whole genome shotgun (WGS) entry which is preliminary data.</text>
</comment>
<dbReference type="PANTHER" id="PTHR46472">
    <property type="entry name" value="NUCLEOREDOXIN"/>
    <property type="match status" value="1"/>
</dbReference>
<dbReference type="KEGG" id="bbes:BESB_020770"/>
<sequence>MGVLLFDRLRSLARCASPPVSEKDYVPYNAAARLAADAEVLVVSSPPSLEPSEGPPATSSSRALWLTPAAPVLDGKYVGIFFGAAWCPSCKTFMSALIRFYNFLQPTGMFEVIYVPLDRNIQEYRGFVQAMPWYALPFKHPGELLRRYKVRSLPSLVLVTPDDAVLTGDAVELIKESGSTEKFAQIFQRFSGPVSLGNRFRTLFG</sequence>